<dbReference type="Pfam" id="PF00324">
    <property type="entry name" value="AA_permease"/>
    <property type="match status" value="1"/>
</dbReference>
<dbReference type="RefSeq" id="XP_056759573.1">
    <property type="nucleotide sequence ID" value="XM_056914819.1"/>
</dbReference>
<feature type="transmembrane region" description="Helical" evidence="6">
    <location>
        <begin position="483"/>
        <end position="502"/>
    </location>
</feature>
<keyword evidence="2 6" id="KW-0812">Transmembrane</keyword>
<keyword evidence="9" id="KW-1185">Reference proteome</keyword>
<feature type="transmembrane region" description="Helical" evidence="6">
    <location>
        <begin position="292"/>
        <end position="310"/>
    </location>
</feature>
<evidence type="ECO:0000313" key="9">
    <source>
        <dbReference type="Proteomes" id="UP001213681"/>
    </source>
</evidence>
<evidence type="ECO:0000256" key="2">
    <source>
        <dbReference type="ARBA" id="ARBA00022692"/>
    </source>
</evidence>
<evidence type="ECO:0000313" key="8">
    <source>
        <dbReference type="EMBL" id="KAJ5432281.1"/>
    </source>
</evidence>
<comment type="caution">
    <text evidence="8">The sequence shown here is derived from an EMBL/GenBank/DDBJ whole genome shotgun (WGS) entry which is preliminary data.</text>
</comment>
<feature type="transmembrane region" description="Helical" evidence="6">
    <location>
        <begin position="330"/>
        <end position="353"/>
    </location>
</feature>
<evidence type="ECO:0000256" key="1">
    <source>
        <dbReference type="ARBA" id="ARBA00004141"/>
    </source>
</evidence>
<sequence length="586" mass="65348">MTAAWQSPEHDVKDESSALHSPDINPDYPSVDDGVDDGSQDDGIRDRKSDSLWRVLNERQINMIAFTGVFLNIEQSEMDSSLAVGKYLQQPDLEVQFSPTLSWVPSSQRFSYVVMGADQIVTVASAIRFQYGDDHTFISWDTGMNTNPAIWISVFLVAVVVLNMIPVKASRYFGEFEYLVGCIKIVFITMLILTMFILNVMKPRSNAYYSTSVGTKYWNSPYGFFNSAHEVKDEYGNLDQTITGSVGRFLGVWTACTRAIFAYTGMDMVTITAAESKALADSEAMKMASRKISLRIITLYILCVLTASFLVPTDHPFINGEGQSTGSRSIFIIAVVEAGLPALGEFFNAMFLFSAATCAADNLYVASRVLHTLALRDQTGPEFITRRLRQCRAGVPMRAVLLSAAVMLVAYLGPTGATGARLNELSSNCTVSFLIVYATICATYLCFYRALDEAKQYGNTSQTQAATYDRNHIRYPYKSHAQWLKAGYGMVACIIMLIFNGVDSFLTTPFDSRTFIASYISIPVFLLLIISYKIRRHGFRFSQWGPERSKDLRNCVQVSSDKRKGRLELADPVFSFENVKRFVGHG</sequence>
<dbReference type="Proteomes" id="UP001213681">
    <property type="component" value="Unassembled WGS sequence"/>
</dbReference>
<dbReference type="InterPro" id="IPR004841">
    <property type="entry name" value="AA-permease/SLC12A_dom"/>
</dbReference>
<evidence type="ECO:0000256" key="6">
    <source>
        <dbReference type="SAM" id="Phobius"/>
    </source>
</evidence>
<accession>A0AAD6BUH8</accession>
<feature type="compositionally biased region" description="Basic and acidic residues" evidence="5">
    <location>
        <begin position="8"/>
        <end position="17"/>
    </location>
</feature>
<dbReference type="PANTHER" id="PTHR43341">
    <property type="entry name" value="AMINO ACID PERMEASE"/>
    <property type="match status" value="1"/>
</dbReference>
<proteinExistence type="predicted"/>
<dbReference type="GeneID" id="81605062"/>
<comment type="subcellular location">
    <subcellularLocation>
        <location evidence="1">Membrane</location>
        <topology evidence="1">Multi-pass membrane protein</topology>
    </subcellularLocation>
</comment>
<dbReference type="EMBL" id="JAPVEA010000009">
    <property type="protein sequence ID" value="KAJ5432281.1"/>
    <property type="molecule type" value="Genomic_DNA"/>
</dbReference>
<evidence type="ECO:0000256" key="5">
    <source>
        <dbReference type="SAM" id="MobiDB-lite"/>
    </source>
</evidence>
<feature type="domain" description="Amino acid permease/ SLC12A" evidence="7">
    <location>
        <begin position="110"/>
        <end position="536"/>
    </location>
</feature>
<feature type="transmembrane region" description="Helical" evidence="6">
    <location>
        <begin position="395"/>
        <end position="413"/>
    </location>
</feature>
<protein>
    <recommendedName>
        <fullName evidence="7">Amino acid permease/ SLC12A domain-containing protein</fullName>
    </recommendedName>
</protein>
<evidence type="ECO:0000256" key="4">
    <source>
        <dbReference type="ARBA" id="ARBA00023136"/>
    </source>
</evidence>
<dbReference type="InterPro" id="IPR050524">
    <property type="entry name" value="APC_YAT"/>
</dbReference>
<feature type="transmembrane region" description="Helical" evidence="6">
    <location>
        <begin position="149"/>
        <end position="166"/>
    </location>
</feature>
<evidence type="ECO:0000256" key="3">
    <source>
        <dbReference type="ARBA" id="ARBA00022989"/>
    </source>
</evidence>
<feature type="transmembrane region" description="Helical" evidence="6">
    <location>
        <begin position="514"/>
        <end position="532"/>
    </location>
</feature>
<keyword evidence="4 6" id="KW-0472">Membrane</keyword>
<organism evidence="8 9">
    <name type="scientific">Penicillium daleae</name>
    <dbReference type="NCBI Taxonomy" id="63821"/>
    <lineage>
        <taxon>Eukaryota</taxon>
        <taxon>Fungi</taxon>
        <taxon>Dikarya</taxon>
        <taxon>Ascomycota</taxon>
        <taxon>Pezizomycotina</taxon>
        <taxon>Eurotiomycetes</taxon>
        <taxon>Eurotiomycetidae</taxon>
        <taxon>Eurotiales</taxon>
        <taxon>Aspergillaceae</taxon>
        <taxon>Penicillium</taxon>
    </lineage>
</organism>
<reference evidence="8" key="1">
    <citation type="submission" date="2022-12" db="EMBL/GenBank/DDBJ databases">
        <authorList>
            <person name="Petersen C."/>
        </authorList>
    </citation>
    <scope>NUCLEOTIDE SEQUENCE</scope>
    <source>
        <strain evidence="8">IBT 16125</strain>
    </source>
</reference>
<name>A0AAD6BUH8_9EURO</name>
<dbReference type="Gene3D" id="1.20.1740.10">
    <property type="entry name" value="Amino acid/polyamine transporter I"/>
    <property type="match status" value="1"/>
</dbReference>
<reference evidence="8" key="2">
    <citation type="journal article" date="2023" name="IMA Fungus">
        <title>Comparative genomic study of the Penicillium genus elucidates a diverse pangenome and 15 lateral gene transfer events.</title>
        <authorList>
            <person name="Petersen C."/>
            <person name="Sorensen T."/>
            <person name="Nielsen M.R."/>
            <person name="Sondergaard T.E."/>
            <person name="Sorensen J.L."/>
            <person name="Fitzpatrick D.A."/>
            <person name="Frisvad J.C."/>
            <person name="Nielsen K.L."/>
        </authorList>
    </citation>
    <scope>NUCLEOTIDE SEQUENCE</scope>
    <source>
        <strain evidence="8">IBT 16125</strain>
    </source>
</reference>
<gene>
    <name evidence="8" type="ORF">N7458_011437</name>
</gene>
<evidence type="ECO:0000259" key="7">
    <source>
        <dbReference type="Pfam" id="PF00324"/>
    </source>
</evidence>
<dbReference type="GO" id="GO:0016020">
    <property type="term" value="C:membrane"/>
    <property type="evidence" value="ECO:0007669"/>
    <property type="project" value="UniProtKB-SubCell"/>
</dbReference>
<feature type="transmembrane region" description="Helical" evidence="6">
    <location>
        <begin position="425"/>
        <end position="447"/>
    </location>
</feature>
<feature type="region of interest" description="Disordered" evidence="5">
    <location>
        <begin position="1"/>
        <end position="46"/>
    </location>
</feature>
<dbReference type="PANTHER" id="PTHR43341:SF35">
    <property type="entry name" value="ACID TRANSPORTER, PUTATIVE-RELATED"/>
    <property type="match status" value="1"/>
</dbReference>
<keyword evidence="3 6" id="KW-1133">Transmembrane helix</keyword>
<dbReference type="GO" id="GO:0015171">
    <property type="term" value="F:amino acid transmembrane transporter activity"/>
    <property type="evidence" value="ECO:0007669"/>
    <property type="project" value="TreeGrafter"/>
</dbReference>
<feature type="transmembrane region" description="Helical" evidence="6">
    <location>
        <begin position="178"/>
        <end position="198"/>
    </location>
</feature>
<dbReference type="AlphaFoldDB" id="A0AAD6BUH8"/>